<name>A0ABQ7G1B8_DUNSA</name>
<dbReference type="EMBL" id="MU070309">
    <property type="protein sequence ID" value="KAF5828402.1"/>
    <property type="molecule type" value="Genomic_DNA"/>
</dbReference>
<proteinExistence type="predicted"/>
<organism evidence="1 2">
    <name type="scientific">Dunaliella salina</name>
    <name type="common">Green alga</name>
    <name type="synonym">Protococcus salinus</name>
    <dbReference type="NCBI Taxonomy" id="3046"/>
    <lineage>
        <taxon>Eukaryota</taxon>
        <taxon>Viridiplantae</taxon>
        <taxon>Chlorophyta</taxon>
        <taxon>core chlorophytes</taxon>
        <taxon>Chlorophyceae</taxon>
        <taxon>CS clade</taxon>
        <taxon>Chlamydomonadales</taxon>
        <taxon>Dunaliellaceae</taxon>
        <taxon>Dunaliella</taxon>
    </lineage>
</organism>
<comment type="caution">
    <text evidence="1">The sequence shown here is derived from an EMBL/GenBank/DDBJ whole genome shotgun (WGS) entry which is preliminary data.</text>
</comment>
<dbReference type="PROSITE" id="PS51257">
    <property type="entry name" value="PROKAR_LIPOPROTEIN"/>
    <property type="match status" value="1"/>
</dbReference>
<evidence type="ECO:0008006" key="3">
    <source>
        <dbReference type="Google" id="ProtNLM"/>
    </source>
</evidence>
<sequence>MSSKGLETNMSCTSSVACQAGMRFYDSVSITIPSQSIRQMLSCINSAASTVLHDCEHLDPPQRSISQPPPTF</sequence>
<accession>A0ABQ7G1B8</accession>
<keyword evidence="2" id="KW-1185">Reference proteome</keyword>
<dbReference type="Proteomes" id="UP000815325">
    <property type="component" value="Unassembled WGS sequence"/>
</dbReference>
<gene>
    <name evidence="1" type="ORF">DUNSADRAFT_17672</name>
</gene>
<reference evidence="1" key="1">
    <citation type="submission" date="2017-08" db="EMBL/GenBank/DDBJ databases">
        <authorList>
            <person name="Polle J.E."/>
            <person name="Barry K."/>
            <person name="Cushman J."/>
            <person name="Schmutz J."/>
            <person name="Tran D."/>
            <person name="Hathwaick L.T."/>
            <person name="Yim W.C."/>
            <person name="Jenkins J."/>
            <person name="Mckie-Krisberg Z.M."/>
            <person name="Prochnik S."/>
            <person name="Lindquist E."/>
            <person name="Dockter R.B."/>
            <person name="Adam C."/>
            <person name="Molina H."/>
            <person name="Bunkerborg J."/>
            <person name="Jin E."/>
            <person name="Buchheim M."/>
            <person name="Magnuson J."/>
        </authorList>
    </citation>
    <scope>NUCLEOTIDE SEQUENCE</scope>
    <source>
        <strain evidence="1">CCAP 19/18</strain>
    </source>
</reference>
<protein>
    <recommendedName>
        <fullName evidence="3">Encoded protein</fullName>
    </recommendedName>
</protein>
<evidence type="ECO:0000313" key="2">
    <source>
        <dbReference type="Proteomes" id="UP000815325"/>
    </source>
</evidence>
<evidence type="ECO:0000313" key="1">
    <source>
        <dbReference type="EMBL" id="KAF5828402.1"/>
    </source>
</evidence>